<keyword evidence="2" id="KW-1185">Reference proteome</keyword>
<evidence type="ECO:0000313" key="1">
    <source>
        <dbReference type="EMBL" id="CAL5225520.1"/>
    </source>
</evidence>
<proteinExistence type="predicted"/>
<dbReference type="Proteomes" id="UP001497392">
    <property type="component" value="Unassembled WGS sequence"/>
</dbReference>
<dbReference type="EMBL" id="CAXHTA020000012">
    <property type="protein sequence ID" value="CAL5225520.1"/>
    <property type="molecule type" value="Genomic_DNA"/>
</dbReference>
<protein>
    <submittedName>
        <fullName evidence="1">G8350 protein</fullName>
    </submittedName>
</protein>
<dbReference type="Gene3D" id="3.40.50.150">
    <property type="entry name" value="Vaccinia Virus protein VP39"/>
    <property type="match status" value="1"/>
</dbReference>
<name>A0ABP1G071_9CHLO</name>
<dbReference type="SUPFAM" id="SSF53335">
    <property type="entry name" value="S-adenosyl-L-methionine-dependent methyltransferases"/>
    <property type="match status" value="1"/>
</dbReference>
<evidence type="ECO:0000313" key="2">
    <source>
        <dbReference type="Proteomes" id="UP001497392"/>
    </source>
</evidence>
<organism evidence="1 2">
    <name type="scientific">Coccomyxa viridis</name>
    <dbReference type="NCBI Taxonomy" id="1274662"/>
    <lineage>
        <taxon>Eukaryota</taxon>
        <taxon>Viridiplantae</taxon>
        <taxon>Chlorophyta</taxon>
        <taxon>core chlorophytes</taxon>
        <taxon>Trebouxiophyceae</taxon>
        <taxon>Trebouxiophyceae incertae sedis</taxon>
        <taxon>Coccomyxaceae</taxon>
        <taxon>Coccomyxa</taxon>
    </lineage>
</organism>
<gene>
    <name evidence="1" type="primary">g8350</name>
    <name evidence="1" type="ORF">VP750_LOCUS7179</name>
</gene>
<sequence>MNCKKFLEEQEGHKEHRCLLRSKKGPFQHTRKPLITDSRRSLEKRCRLAARSQRHGTVLAPYTVSDVDLSFDGWGEHGIREAENEEALSVDDLIDLADSCARQLHGEQELLTLHASLSHGEEHACSLDGSGCGPEMPEPASQACRLQDLDFDRSMDSWPQSHFAMVLWGAGVEQLAHDRQLAQQILGVLAPGGVLLVPVRSSGRLILSSRAQPMASSDFARQLLYSAGFEDIRAAQLTRLPEFSQTLPGDVMLAMGKRPGTAQGLAAAKQASGLGYASRASIALTDLSNREGLSDAVQERWLFAYREMTEEAISLGIPKTALPKLSEKTSVEELQDARIRLSGMIASFMSSGL</sequence>
<comment type="caution">
    <text evidence="1">The sequence shown here is derived from an EMBL/GenBank/DDBJ whole genome shotgun (WGS) entry which is preliminary data.</text>
</comment>
<dbReference type="InterPro" id="IPR029063">
    <property type="entry name" value="SAM-dependent_MTases_sf"/>
</dbReference>
<accession>A0ABP1G071</accession>
<reference evidence="1 2" key="1">
    <citation type="submission" date="2024-06" db="EMBL/GenBank/DDBJ databases">
        <authorList>
            <person name="Kraege A."/>
            <person name="Thomma B."/>
        </authorList>
    </citation>
    <scope>NUCLEOTIDE SEQUENCE [LARGE SCALE GENOMIC DNA]</scope>
</reference>